<dbReference type="Pfam" id="PF12831">
    <property type="entry name" value="FAD_oxidored"/>
    <property type="match status" value="1"/>
</dbReference>
<evidence type="ECO:0000256" key="2">
    <source>
        <dbReference type="ARBA" id="ARBA00006561"/>
    </source>
</evidence>
<dbReference type="EMBL" id="DTHB01000027">
    <property type="protein sequence ID" value="HGB14255.1"/>
    <property type="molecule type" value="Genomic_DNA"/>
</dbReference>
<dbReference type="AlphaFoldDB" id="A0A7C3WQZ4"/>
<dbReference type="Gene3D" id="3.40.50.720">
    <property type="entry name" value="NAD(P)-binding Rossmann-like Domain"/>
    <property type="match status" value="1"/>
</dbReference>
<sequence>MDFRHGRARLPEGHYRNGGETTKESGPHMIKRLLICPCPDLKIDPEALAARLTSAGWEAQLTPRLCTPTGVAYLQNILAEEPERCLLAACGPEVNAGLFRRLRDGTFPPVVDLLPINELETAVGELILAGTAPHFPSLRPAGACQAVLVVGGGIGGCQAALDLAEAGYKVYLVDSSLSIGGSMAQLDKTFPTLDCSICILGPRLVEAGTHKNIQLLTYADIEGIRGQVGAFEVDLTLKPRYVDMAKCVGCGSCGEVCPVIVPSRWNLGLKPRKCIRIIFAQAVPLRATLEKEYCIDCRMCVSACERRAIDLDAAPVSQTIYVGAIILAVGARPLDPAIKSEYGYGRIPRVITALEFERLVCPTGPTGGSLIAPDGTPVKSLAFIQCVGSRDRRFLPYCSGVCCTASIKEAMLAVEHDPEVRVTVFFNDIRTSGKGFEELYRRAQKAGVRFLKGLPGRLEADGTGRPVIYYDDQQSGRQAKLTVDLAILAVGLEAPREIPAFANLGLERDALGFYRGRHPILHPLESNLPGIFLVGTCQGPQDISETVCQGSAAAARAMRLLAGLKEKGD</sequence>
<feature type="region of interest" description="Disordered" evidence="9">
    <location>
        <begin position="1"/>
        <end position="24"/>
    </location>
</feature>
<feature type="domain" description="4Fe-4S ferredoxin-type" evidence="10">
    <location>
        <begin position="285"/>
        <end position="314"/>
    </location>
</feature>
<comment type="caution">
    <text evidence="11">The sequence shown here is derived from an EMBL/GenBank/DDBJ whole genome shotgun (WGS) entry which is preliminary data.</text>
</comment>
<evidence type="ECO:0000259" key="10">
    <source>
        <dbReference type="PROSITE" id="PS51379"/>
    </source>
</evidence>
<dbReference type="Gene3D" id="3.30.70.20">
    <property type="match status" value="1"/>
</dbReference>
<dbReference type="SUPFAM" id="SSF51905">
    <property type="entry name" value="FAD/NAD(P)-binding domain"/>
    <property type="match status" value="1"/>
</dbReference>
<evidence type="ECO:0000256" key="7">
    <source>
        <dbReference type="ARBA" id="ARBA00023004"/>
    </source>
</evidence>
<comment type="cofactor">
    <cofactor evidence="1">
        <name>FAD</name>
        <dbReference type="ChEBI" id="CHEBI:57692"/>
    </cofactor>
</comment>
<dbReference type="PROSITE" id="PS51379">
    <property type="entry name" value="4FE4S_FER_2"/>
    <property type="match status" value="2"/>
</dbReference>
<dbReference type="GO" id="GO:0016491">
    <property type="term" value="F:oxidoreductase activity"/>
    <property type="evidence" value="ECO:0007669"/>
    <property type="project" value="UniProtKB-KW"/>
</dbReference>
<evidence type="ECO:0000256" key="9">
    <source>
        <dbReference type="SAM" id="MobiDB-lite"/>
    </source>
</evidence>
<comment type="similarity">
    <text evidence="2">Belongs to the HdrA family.</text>
</comment>
<reference evidence="11" key="1">
    <citation type="journal article" date="2020" name="mSystems">
        <title>Genome- and Community-Level Interaction Insights into Carbon Utilization and Element Cycling Functions of Hydrothermarchaeota in Hydrothermal Sediment.</title>
        <authorList>
            <person name="Zhou Z."/>
            <person name="Liu Y."/>
            <person name="Xu W."/>
            <person name="Pan J."/>
            <person name="Luo Z.H."/>
            <person name="Li M."/>
        </authorList>
    </citation>
    <scope>NUCLEOTIDE SEQUENCE [LARGE SCALE GENOMIC DNA]</scope>
    <source>
        <strain evidence="11">SpSt-776</strain>
    </source>
</reference>
<gene>
    <name evidence="11" type="ORF">ENV62_03320</name>
</gene>
<evidence type="ECO:0000256" key="4">
    <source>
        <dbReference type="ARBA" id="ARBA00022723"/>
    </source>
</evidence>
<evidence type="ECO:0000313" key="11">
    <source>
        <dbReference type="EMBL" id="HGB14255.1"/>
    </source>
</evidence>
<keyword evidence="3" id="KW-0004">4Fe-4S</keyword>
<keyword evidence="8" id="KW-0411">Iron-sulfur</keyword>
<dbReference type="GO" id="GO:0051539">
    <property type="term" value="F:4 iron, 4 sulfur cluster binding"/>
    <property type="evidence" value="ECO:0007669"/>
    <property type="project" value="UniProtKB-KW"/>
</dbReference>
<accession>A0A7C3WQZ4</accession>
<dbReference type="InterPro" id="IPR017900">
    <property type="entry name" value="4Fe4S_Fe_S_CS"/>
</dbReference>
<feature type="domain" description="4Fe-4S ferredoxin-type" evidence="10">
    <location>
        <begin position="238"/>
        <end position="268"/>
    </location>
</feature>
<dbReference type="InterPro" id="IPR036188">
    <property type="entry name" value="FAD/NAD-bd_sf"/>
</dbReference>
<keyword evidence="6" id="KW-0560">Oxidoreductase</keyword>
<dbReference type="InterPro" id="IPR039650">
    <property type="entry name" value="HdrA-like"/>
</dbReference>
<name>A0A7C3WQZ4_9BACT</name>
<organism evidence="11">
    <name type="scientific">Desulfobacca acetoxidans</name>
    <dbReference type="NCBI Taxonomy" id="60893"/>
    <lineage>
        <taxon>Bacteria</taxon>
        <taxon>Pseudomonadati</taxon>
        <taxon>Thermodesulfobacteriota</taxon>
        <taxon>Desulfobaccia</taxon>
        <taxon>Desulfobaccales</taxon>
        <taxon>Desulfobaccaceae</taxon>
        <taxon>Desulfobacca</taxon>
    </lineage>
</organism>
<evidence type="ECO:0000256" key="6">
    <source>
        <dbReference type="ARBA" id="ARBA00023002"/>
    </source>
</evidence>
<evidence type="ECO:0000256" key="8">
    <source>
        <dbReference type="ARBA" id="ARBA00023014"/>
    </source>
</evidence>
<evidence type="ECO:0000256" key="5">
    <source>
        <dbReference type="ARBA" id="ARBA00022827"/>
    </source>
</evidence>
<protein>
    <submittedName>
        <fullName evidence="11">CoB--CoM heterodisulfide reductase iron-sulfur subunit A family protein</fullName>
    </submittedName>
</protein>
<dbReference type="Pfam" id="PF00037">
    <property type="entry name" value="Fer4"/>
    <property type="match status" value="1"/>
</dbReference>
<evidence type="ECO:0000256" key="3">
    <source>
        <dbReference type="ARBA" id="ARBA00022485"/>
    </source>
</evidence>
<evidence type="ECO:0000256" key="1">
    <source>
        <dbReference type="ARBA" id="ARBA00001974"/>
    </source>
</evidence>
<keyword evidence="5" id="KW-0285">Flavoprotein</keyword>
<dbReference type="InterPro" id="IPR017896">
    <property type="entry name" value="4Fe4S_Fe-S-bd"/>
</dbReference>
<keyword evidence="5" id="KW-0274">FAD</keyword>
<dbReference type="PANTHER" id="PTHR43498:SF1">
    <property type="entry name" value="COB--COM HETERODISULFIDE REDUCTASE IRON-SULFUR SUBUNIT A"/>
    <property type="match status" value="1"/>
</dbReference>
<keyword evidence="4" id="KW-0479">Metal-binding</keyword>
<dbReference type="GO" id="GO:0046872">
    <property type="term" value="F:metal ion binding"/>
    <property type="evidence" value="ECO:0007669"/>
    <property type="project" value="UniProtKB-KW"/>
</dbReference>
<proteinExistence type="inferred from homology"/>
<dbReference type="PROSITE" id="PS00198">
    <property type="entry name" value="4FE4S_FER_1"/>
    <property type="match status" value="2"/>
</dbReference>
<dbReference type="PANTHER" id="PTHR43498">
    <property type="entry name" value="FERREDOXIN:COB-COM HETERODISULFIDE REDUCTASE SUBUNIT A"/>
    <property type="match status" value="1"/>
</dbReference>
<keyword evidence="7" id="KW-0408">Iron</keyword>